<dbReference type="OrthoDB" id="369408at2"/>
<dbReference type="EMBL" id="CP036150">
    <property type="protein sequence ID" value="QEN07819.1"/>
    <property type="molecule type" value="Genomic_DNA"/>
</dbReference>
<proteinExistence type="predicted"/>
<evidence type="ECO:0000313" key="2">
    <source>
        <dbReference type="Proteomes" id="UP000324209"/>
    </source>
</evidence>
<gene>
    <name evidence="1" type="ORF">EXM22_07380</name>
</gene>
<dbReference type="KEGG" id="ock:EXM22_07380"/>
<name>A0A5C1QKT9_9SPIO</name>
<reference evidence="1 2" key="1">
    <citation type="submission" date="2019-02" db="EMBL/GenBank/DDBJ databases">
        <title>Complete Genome Sequence and Methylome Analysis of free living Spirochaetas.</title>
        <authorList>
            <person name="Fomenkov A."/>
            <person name="Dubinina G."/>
            <person name="Leshcheva N."/>
            <person name="Mikheeva N."/>
            <person name="Grabovich M."/>
            <person name="Vincze T."/>
            <person name="Roberts R.J."/>
        </authorList>
    </citation>
    <scope>NUCLEOTIDE SEQUENCE [LARGE SCALE GENOMIC DNA]</scope>
    <source>
        <strain evidence="1 2">K2</strain>
    </source>
</reference>
<sequence>MAKILDLFEAYESGDLPNEGGYIISNFFMGNSSYSRIEMVSYGNVKDIYRNDEGITFQADGLKMFVLVEPPSYSNKHIEPCYRDDAHKIPYRFKEVETYTTKRQEKIMVGKEPIETYTAFTIMNETGVNQSFIVHKSDGILKSLMNYYNQVLWKNINIGRTDANKASEMIGAVLPSIINPFA</sequence>
<evidence type="ECO:0000313" key="1">
    <source>
        <dbReference type="EMBL" id="QEN07819.1"/>
    </source>
</evidence>
<dbReference type="AlphaFoldDB" id="A0A5C1QKT9"/>
<organism evidence="1 2">
    <name type="scientific">Oceanispirochaeta crateris</name>
    <dbReference type="NCBI Taxonomy" id="2518645"/>
    <lineage>
        <taxon>Bacteria</taxon>
        <taxon>Pseudomonadati</taxon>
        <taxon>Spirochaetota</taxon>
        <taxon>Spirochaetia</taxon>
        <taxon>Spirochaetales</taxon>
        <taxon>Spirochaetaceae</taxon>
        <taxon>Oceanispirochaeta</taxon>
    </lineage>
</organism>
<dbReference type="Proteomes" id="UP000324209">
    <property type="component" value="Chromosome"/>
</dbReference>
<dbReference type="RefSeq" id="WP_149485899.1">
    <property type="nucleotide sequence ID" value="NZ_CP036150.1"/>
</dbReference>
<accession>A0A5C1QKT9</accession>
<keyword evidence="2" id="KW-1185">Reference proteome</keyword>
<protein>
    <submittedName>
        <fullName evidence="1">Transposase</fullName>
    </submittedName>
</protein>